<dbReference type="Gene3D" id="1.10.10.60">
    <property type="entry name" value="Homeodomain-like"/>
    <property type="match status" value="1"/>
</dbReference>
<evidence type="ECO:0000313" key="6">
    <source>
        <dbReference type="Proteomes" id="UP000830198"/>
    </source>
</evidence>
<reference evidence="5 6" key="1">
    <citation type="submission" date="2022-04" db="EMBL/GenBank/DDBJ databases">
        <title>The arsenic-methylating capacity of Chitinophaga filiformis YT5 during chitin decomposition.</title>
        <authorList>
            <person name="Chen G."/>
            <person name="Liang Y."/>
        </authorList>
    </citation>
    <scope>NUCLEOTIDE SEQUENCE [LARGE SCALE GENOMIC DNA]</scope>
    <source>
        <strain evidence="5 6">YT5</strain>
    </source>
</reference>
<evidence type="ECO:0000256" key="1">
    <source>
        <dbReference type="ARBA" id="ARBA00023015"/>
    </source>
</evidence>
<keyword evidence="2" id="KW-0238">DNA-binding</keyword>
<dbReference type="Pfam" id="PF22200">
    <property type="entry name" value="ExsA_N"/>
    <property type="match status" value="1"/>
</dbReference>
<name>A0ABY4I712_CHIFI</name>
<evidence type="ECO:0000256" key="2">
    <source>
        <dbReference type="ARBA" id="ARBA00023125"/>
    </source>
</evidence>
<keyword evidence="1" id="KW-0805">Transcription regulation</keyword>
<evidence type="ECO:0000313" key="5">
    <source>
        <dbReference type="EMBL" id="UPK71680.1"/>
    </source>
</evidence>
<dbReference type="InterPro" id="IPR018060">
    <property type="entry name" value="HTH_AraC"/>
</dbReference>
<feature type="domain" description="HTH araC/xylS-type" evidence="4">
    <location>
        <begin position="171"/>
        <end position="269"/>
    </location>
</feature>
<dbReference type="PANTHER" id="PTHR46796">
    <property type="entry name" value="HTH-TYPE TRANSCRIPTIONAL ACTIVATOR RHAS-RELATED"/>
    <property type="match status" value="1"/>
</dbReference>
<gene>
    <name evidence="5" type="ORF">MYF79_10345</name>
</gene>
<dbReference type="InterPro" id="IPR009057">
    <property type="entry name" value="Homeodomain-like_sf"/>
</dbReference>
<dbReference type="SMART" id="SM00342">
    <property type="entry name" value="HTH_ARAC"/>
    <property type="match status" value="1"/>
</dbReference>
<keyword evidence="6" id="KW-1185">Reference proteome</keyword>
<dbReference type="SUPFAM" id="SSF51215">
    <property type="entry name" value="Regulatory protein AraC"/>
    <property type="match status" value="1"/>
</dbReference>
<organism evidence="5 6">
    <name type="scientific">Chitinophaga filiformis</name>
    <name type="common">Myxococcus filiformis</name>
    <name type="synonym">Flexibacter filiformis</name>
    <dbReference type="NCBI Taxonomy" id="104663"/>
    <lineage>
        <taxon>Bacteria</taxon>
        <taxon>Pseudomonadati</taxon>
        <taxon>Bacteroidota</taxon>
        <taxon>Chitinophagia</taxon>
        <taxon>Chitinophagales</taxon>
        <taxon>Chitinophagaceae</taxon>
        <taxon>Chitinophaga</taxon>
    </lineage>
</organism>
<dbReference type="Pfam" id="PF12833">
    <property type="entry name" value="HTH_18"/>
    <property type="match status" value="1"/>
</dbReference>
<sequence>MSEAIENKYAEILVSCVDEKFFKAEVVSEYHTLMRIFSGEMKIVQAGQSYTLGEGDILLVPRNQLCAVIKRPKDGRPYKSIVVTFKPDRLKTYYSHKSPEVSPASVQKIKTFESHPLLDSYFASMAPYFELTSSLPEEIVSLKIEEGISILRTLDKDADSILADFSEPGKINLAEFMEKNYMFNMPLTKFSYLTGRSIATFNRDFRKAFHISPQKWLTQKRLELAHYQLSVKKRKPVDVYIEAGFENISHFSFAFKKHFGYAPTELQKREGLA</sequence>
<keyword evidence="3" id="KW-0804">Transcription</keyword>
<dbReference type="SUPFAM" id="SSF46689">
    <property type="entry name" value="Homeodomain-like"/>
    <property type="match status" value="1"/>
</dbReference>
<dbReference type="Proteomes" id="UP000830198">
    <property type="component" value="Chromosome"/>
</dbReference>
<evidence type="ECO:0000259" key="4">
    <source>
        <dbReference type="PROSITE" id="PS01124"/>
    </source>
</evidence>
<evidence type="ECO:0000256" key="3">
    <source>
        <dbReference type="ARBA" id="ARBA00023163"/>
    </source>
</evidence>
<dbReference type="InterPro" id="IPR050204">
    <property type="entry name" value="AraC_XylS_family_regulators"/>
</dbReference>
<accession>A0ABY4I712</accession>
<proteinExistence type="predicted"/>
<dbReference type="RefSeq" id="WP_247813797.1">
    <property type="nucleotide sequence ID" value="NZ_CP095855.1"/>
</dbReference>
<dbReference type="PROSITE" id="PS01124">
    <property type="entry name" value="HTH_ARAC_FAMILY_2"/>
    <property type="match status" value="1"/>
</dbReference>
<dbReference type="EMBL" id="CP095855">
    <property type="protein sequence ID" value="UPK71680.1"/>
    <property type="molecule type" value="Genomic_DNA"/>
</dbReference>
<dbReference type="InterPro" id="IPR037923">
    <property type="entry name" value="HTH-like"/>
</dbReference>
<protein>
    <submittedName>
        <fullName evidence="5">Helix-turn-helix transcriptional regulator</fullName>
    </submittedName>
</protein>
<dbReference type="InterPro" id="IPR054015">
    <property type="entry name" value="ExsA-like_N"/>
</dbReference>